<organism evidence="1">
    <name type="scientific">Klebsiella pneumoniae</name>
    <dbReference type="NCBI Taxonomy" id="573"/>
    <lineage>
        <taxon>Bacteria</taxon>
        <taxon>Pseudomonadati</taxon>
        <taxon>Pseudomonadota</taxon>
        <taxon>Gammaproteobacteria</taxon>
        <taxon>Enterobacterales</taxon>
        <taxon>Enterobacteriaceae</taxon>
        <taxon>Klebsiella/Raoultella group</taxon>
        <taxon>Klebsiella</taxon>
        <taxon>Klebsiella pneumoniae complex</taxon>
    </lineage>
</organism>
<protein>
    <submittedName>
        <fullName evidence="1">Uncharacterized protein</fullName>
    </submittedName>
</protein>
<reference evidence="1" key="1">
    <citation type="submission" date="2019-03" db="EMBL/GenBank/DDBJ databases">
        <authorList>
            <consortium name="Pathogen Informatics"/>
        </authorList>
    </citation>
    <scope>NUCLEOTIDE SEQUENCE</scope>
    <source>
        <strain evidence="1">5012STDY7626444</strain>
    </source>
</reference>
<dbReference type="AlphaFoldDB" id="A0A486R890"/>
<dbReference type="EMBL" id="CAAHCP010000040">
    <property type="protein sequence ID" value="VGL98061.1"/>
    <property type="molecule type" value="Genomic_DNA"/>
</dbReference>
<accession>A0A486R890</accession>
<sequence length="97" mass="10923">MPLRRNKQKRALVQNGEKHLLQSLAAATAATRNEQVLVLTPEGVKYCNIIREGGNVSTTSSMEALHNSFAQRQKKSSATMLRRKLSQVSLKREFQEI</sequence>
<name>A0A486R890_KLEPN</name>
<proteinExistence type="predicted"/>
<dbReference type="RefSeq" id="WP_049129099.1">
    <property type="nucleotide sequence ID" value="NZ_BQHA01000070.1"/>
</dbReference>
<evidence type="ECO:0000313" key="1">
    <source>
        <dbReference type="EMBL" id="VGL98061.1"/>
    </source>
</evidence>
<gene>
    <name evidence="1" type="ORF">SAMEA4873646_05362</name>
</gene>